<feature type="domain" description="Kazal-like" evidence="10">
    <location>
        <begin position="163"/>
        <end position="215"/>
    </location>
</feature>
<evidence type="ECO:0000256" key="3">
    <source>
        <dbReference type="ARBA" id="ARBA00022690"/>
    </source>
</evidence>
<dbReference type="SMART" id="SM00280">
    <property type="entry name" value="KAZAL"/>
    <property type="match status" value="1"/>
</dbReference>
<evidence type="ECO:0000256" key="6">
    <source>
        <dbReference type="ARBA" id="ARBA00037363"/>
    </source>
</evidence>
<evidence type="ECO:0000256" key="1">
    <source>
        <dbReference type="ARBA" id="ARBA00004613"/>
    </source>
</evidence>
<dbReference type="FunFam" id="3.30.60.30:FF:000031">
    <property type="entry name" value="Serine protease inhibitor Kazal-type 2"/>
    <property type="match status" value="1"/>
</dbReference>
<accession>A0A4W2D8G6</accession>
<dbReference type="GO" id="GO:0005576">
    <property type="term" value="C:extracellular region"/>
    <property type="evidence" value="ECO:0007669"/>
    <property type="project" value="UniProtKB-SubCell"/>
</dbReference>
<dbReference type="InterPro" id="IPR002350">
    <property type="entry name" value="Kazal_dom"/>
</dbReference>
<dbReference type="PROSITE" id="PS51465">
    <property type="entry name" value="KAZAL_2"/>
    <property type="match status" value="1"/>
</dbReference>
<evidence type="ECO:0000256" key="2">
    <source>
        <dbReference type="ARBA" id="ARBA00022525"/>
    </source>
</evidence>
<reference evidence="11" key="3">
    <citation type="submission" date="2025-09" db="UniProtKB">
        <authorList>
            <consortium name="Ensembl"/>
        </authorList>
    </citation>
    <scope>IDENTIFICATION</scope>
</reference>
<dbReference type="PANTHER" id="PTHR47608">
    <property type="entry name" value="SERINE PROTEASE INHIBITOR KAZAL-TYPE 2, SPINK2"/>
    <property type="match status" value="1"/>
</dbReference>
<keyword evidence="4" id="KW-0722">Serine protease inhibitor</keyword>
<evidence type="ECO:0000256" key="4">
    <source>
        <dbReference type="ARBA" id="ARBA00022900"/>
    </source>
</evidence>
<dbReference type="Pfam" id="PF00050">
    <property type="entry name" value="Kazal_1"/>
    <property type="match status" value="1"/>
</dbReference>
<dbReference type="GO" id="GO:0007286">
    <property type="term" value="P:spermatid development"/>
    <property type="evidence" value="ECO:0007669"/>
    <property type="project" value="InterPro"/>
</dbReference>
<proteinExistence type="predicted"/>
<evidence type="ECO:0000256" key="8">
    <source>
        <dbReference type="ARBA" id="ARBA00041915"/>
    </source>
</evidence>
<dbReference type="InterPro" id="IPR036058">
    <property type="entry name" value="Kazal_dom_sf"/>
</dbReference>
<evidence type="ECO:0000313" key="11">
    <source>
        <dbReference type="Ensembl" id="ENSBIXP00000022226.1"/>
    </source>
</evidence>
<name>A0A4W2D8G6_BOBOX</name>
<dbReference type="AlphaFoldDB" id="A0A4W2D8G6"/>
<dbReference type="SUPFAM" id="SSF100895">
    <property type="entry name" value="Kazal-type serine protease inhibitors"/>
    <property type="match status" value="1"/>
</dbReference>
<dbReference type="PANTHER" id="PTHR47608:SF1">
    <property type="entry name" value="SERINE PROTEASE INHIBITOR KAZAL-TYPE 2"/>
    <property type="match status" value="1"/>
</dbReference>
<dbReference type="InterPro" id="IPR042167">
    <property type="entry name" value="SPINK2"/>
</dbReference>
<dbReference type="Proteomes" id="UP000314981">
    <property type="component" value="Chromosome 6"/>
</dbReference>
<evidence type="ECO:0000313" key="12">
    <source>
        <dbReference type="Proteomes" id="UP000314981"/>
    </source>
</evidence>
<evidence type="ECO:0000259" key="10">
    <source>
        <dbReference type="PROSITE" id="PS51465"/>
    </source>
</evidence>
<evidence type="ECO:0000256" key="9">
    <source>
        <dbReference type="ARBA" id="ARBA00046050"/>
    </source>
</evidence>
<dbReference type="Ensembl" id="ENSBIXT00000050370.1">
    <property type="protein sequence ID" value="ENSBIXP00000022226.1"/>
    <property type="gene ID" value="ENSBIXG00000005130.1"/>
</dbReference>
<comment type="function">
    <text evidence="9">Serine protease inhibitor which exhibits anti-trypsin activity. In the pancreas, protects against trypsin-catalyzed premature activation of zymogens.</text>
</comment>
<dbReference type="GO" id="GO:0004867">
    <property type="term" value="F:serine-type endopeptidase inhibitor activity"/>
    <property type="evidence" value="ECO:0007669"/>
    <property type="project" value="UniProtKB-KW"/>
</dbReference>
<organism evidence="11 12">
    <name type="scientific">Bos indicus x Bos taurus</name>
    <name type="common">Hybrid cattle</name>
    <dbReference type="NCBI Taxonomy" id="30522"/>
    <lineage>
        <taxon>Eukaryota</taxon>
        <taxon>Metazoa</taxon>
        <taxon>Chordata</taxon>
        <taxon>Craniata</taxon>
        <taxon>Vertebrata</taxon>
        <taxon>Euteleostomi</taxon>
        <taxon>Mammalia</taxon>
        <taxon>Eutheria</taxon>
        <taxon>Laurasiatheria</taxon>
        <taxon>Artiodactyla</taxon>
        <taxon>Ruminantia</taxon>
        <taxon>Pecora</taxon>
        <taxon>Bovidae</taxon>
        <taxon>Bovinae</taxon>
        <taxon>Bos</taxon>
    </lineage>
</organism>
<protein>
    <recommendedName>
        <fullName evidence="7">Serine protease inhibitor Kazal-type 1</fullName>
    </recommendedName>
    <alternativeName>
        <fullName evidence="8">Pancreatic secretory trypsin inhibitor</fullName>
    </alternativeName>
</protein>
<dbReference type="PROSITE" id="PS00282">
    <property type="entry name" value="KAZAL_1"/>
    <property type="match status" value="1"/>
</dbReference>
<dbReference type="Gene3D" id="3.30.60.30">
    <property type="match status" value="1"/>
</dbReference>
<sequence>MLKNLGLTDTHKVIQGSYNVLVCCRDGVALVAFSLQKGWGRGRGRVGKWEASNHPPLPYFPHFLHILSSRPSLPGPPPASNLLCSSSSPCPPSLLLLAFPSHPSVTCPTRGRSQCRARRRWSAQGPDRRPGGRMALVGLRLVLLFLVGDSAASLNAQFSQHLEQKTPNCDQYKLPGCPRDFSPVCGSDMSTYPNECILCMKISLATRTQEGRGRNFFYPDSW</sequence>
<comment type="function">
    <text evidence="6">In the male reproductive tract, binds to sperm heads where it modulates sperm capacitance by inhibiting calcium uptake and nitrogen oxide (NO) production.</text>
</comment>
<comment type="subcellular location">
    <subcellularLocation>
        <location evidence="1">Secreted</location>
    </subcellularLocation>
</comment>
<reference evidence="11 12" key="1">
    <citation type="submission" date="2018-11" db="EMBL/GenBank/DDBJ databases">
        <title>Haplotype-resolved cattle genomes.</title>
        <authorList>
            <person name="Low W.Y."/>
            <person name="Tearle R."/>
            <person name="Bickhart D.M."/>
            <person name="Rosen B.D."/>
            <person name="Koren S."/>
            <person name="Rhie A."/>
            <person name="Hiendleder S."/>
            <person name="Phillippy A.M."/>
            <person name="Smith T.P.L."/>
            <person name="Williams J.L."/>
        </authorList>
    </citation>
    <scope>NUCLEOTIDE SEQUENCE [LARGE SCALE GENOMIC DNA]</scope>
</reference>
<evidence type="ECO:0000256" key="7">
    <source>
        <dbReference type="ARBA" id="ARBA00039254"/>
    </source>
</evidence>
<dbReference type="STRING" id="30522.A0A4W2D8G6"/>
<keyword evidence="2" id="KW-0964">Secreted</keyword>
<keyword evidence="3" id="KW-0646">Protease inhibitor</keyword>
<keyword evidence="12" id="KW-1185">Reference proteome</keyword>
<reference evidence="11" key="2">
    <citation type="submission" date="2025-08" db="UniProtKB">
        <authorList>
            <consortium name="Ensembl"/>
        </authorList>
    </citation>
    <scope>IDENTIFICATION</scope>
</reference>
<evidence type="ECO:0000256" key="5">
    <source>
        <dbReference type="ARBA" id="ARBA00023157"/>
    </source>
</evidence>
<keyword evidence="5" id="KW-1015">Disulfide bond</keyword>